<accession>A0A4U3LZ28</accession>
<dbReference type="Gene3D" id="3.10.450.50">
    <property type="match status" value="2"/>
</dbReference>
<dbReference type="InterPro" id="IPR032710">
    <property type="entry name" value="NTF2-like_dom_sf"/>
</dbReference>
<reference evidence="2 3" key="1">
    <citation type="submission" date="2019-04" db="EMBL/GenBank/DDBJ databases">
        <title>Kribbella sp. NEAU-THZ 27 nov., a novel actinomycete isolated from soil.</title>
        <authorList>
            <person name="Duan L."/>
        </authorList>
    </citation>
    <scope>NUCLEOTIDE SEQUENCE [LARGE SCALE GENOMIC DNA]</scope>
    <source>
        <strain evidence="3">NEAU-THZ27</strain>
    </source>
</reference>
<name>A0A4U3LZ28_9ACTN</name>
<dbReference type="OrthoDB" id="3827503at2"/>
<feature type="domain" description="SnoaL-like" evidence="1">
    <location>
        <begin position="27"/>
        <end position="124"/>
    </location>
</feature>
<organism evidence="2 3">
    <name type="scientific">Kribbella jiaozuonensis</name>
    <dbReference type="NCBI Taxonomy" id="2575441"/>
    <lineage>
        <taxon>Bacteria</taxon>
        <taxon>Bacillati</taxon>
        <taxon>Actinomycetota</taxon>
        <taxon>Actinomycetes</taxon>
        <taxon>Propionibacteriales</taxon>
        <taxon>Kribbellaceae</taxon>
        <taxon>Kribbella</taxon>
    </lineage>
</organism>
<dbReference type="Pfam" id="PF12680">
    <property type="entry name" value="SnoaL_2"/>
    <property type="match status" value="1"/>
</dbReference>
<sequence length="268" mass="29135">MPWFPEFSTAIELARRDARAREQADPVAQYLKALYDGAPGALEKTWPGDVVVHDPRAGEIRGHHDLRTFIHSNREWMAAHHAQLKVVGSITVGGRAAVELLVHVLHEGDEVAWPVAVVAESLDERSVEFRTYCSQWPVDGLRHLRPPILDAGAVETPYAVARHLDGLAGGDAESVVKGFDPDGYVQEPIGPDNIHRGATGLRDFYARLLSVGGIDVQPCAGTDDGIGFALEYNLIGRGSEPPQAGLAIFDRGTDGHLAAVRLYDDITR</sequence>
<gene>
    <name evidence="2" type="ORF">FDA38_17870</name>
</gene>
<comment type="caution">
    <text evidence="2">The sequence shown here is derived from an EMBL/GenBank/DDBJ whole genome shotgun (WGS) entry which is preliminary data.</text>
</comment>
<dbReference type="EMBL" id="SZPZ01000002">
    <property type="protein sequence ID" value="TKK80196.1"/>
    <property type="molecule type" value="Genomic_DNA"/>
</dbReference>
<evidence type="ECO:0000259" key="1">
    <source>
        <dbReference type="Pfam" id="PF12680"/>
    </source>
</evidence>
<evidence type="ECO:0000313" key="3">
    <source>
        <dbReference type="Proteomes" id="UP000305836"/>
    </source>
</evidence>
<dbReference type="AlphaFoldDB" id="A0A4U3LZ28"/>
<proteinExistence type="predicted"/>
<dbReference type="InterPro" id="IPR037401">
    <property type="entry name" value="SnoaL-like"/>
</dbReference>
<evidence type="ECO:0000313" key="2">
    <source>
        <dbReference type="EMBL" id="TKK80196.1"/>
    </source>
</evidence>
<protein>
    <recommendedName>
        <fullName evidence="1">SnoaL-like domain-containing protein</fullName>
    </recommendedName>
</protein>
<keyword evidence="3" id="KW-1185">Reference proteome</keyword>
<dbReference type="RefSeq" id="WP_137255136.1">
    <property type="nucleotide sequence ID" value="NZ_JBHSPQ010000001.1"/>
</dbReference>
<dbReference type="Proteomes" id="UP000305836">
    <property type="component" value="Unassembled WGS sequence"/>
</dbReference>
<dbReference type="SUPFAM" id="SSF54427">
    <property type="entry name" value="NTF2-like"/>
    <property type="match status" value="2"/>
</dbReference>